<gene>
    <name evidence="2" type="ORF">GCM10009807_19800</name>
</gene>
<feature type="region of interest" description="Disordered" evidence="1">
    <location>
        <begin position="218"/>
        <end position="250"/>
    </location>
</feature>
<evidence type="ECO:0000256" key="1">
    <source>
        <dbReference type="SAM" id="MobiDB-lite"/>
    </source>
</evidence>
<evidence type="ECO:0000313" key="2">
    <source>
        <dbReference type="EMBL" id="GAA1675809.1"/>
    </source>
</evidence>
<dbReference type="Proteomes" id="UP001500596">
    <property type="component" value="Unassembled WGS sequence"/>
</dbReference>
<proteinExistence type="predicted"/>
<keyword evidence="3" id="KW-1185">Reference proteome</keyword>
<feature type="region of interest" description="Disordered" evidence="1">
    <location>
        <begin position="1"/>
        <end position="20"/>
    </location>
</feature>
<organism evidence="2 3">
    <name type="scientific">Microbacterium lacus</name>
    <dbReference type="NCBI Taxonomy" id="415217"/>
    <lineage>
        <taxon>Bacteria</taxon>
        <taxon>Bacillati</taxon>
        <taxon>Actinomycetota</taxon>
        <taxon>Actinomycetes</taxon>
        <taxon>Micrococcales</taxon>
        <taxon>Microbacteriaceae</taxon>
        <taxon>Microbacterium</taxon>
    </lineage>
</organism>
<protein>
    <submittedName>
        <fullName evidence="2">Uncharacterized protein</fullName>
    </submittedName>
</protein>
<comment type="caution">
    <text evidence="2">The sequence shown here is derived from an EMBL/GenBank/DDBJ whole genome shotgun (WGS) entry which is preliminary data.</text>
</comment>
<accession>A0ABN2GRW3</accession>
<dbReference type="RefSeq" id="WP_344054071.1">
    <property type="nucleotide sequence ID" value="NZ_BAAAPK010000001.1"/>
</dbReference>
<reference evidence="2 3" key="1">
    <citation type="journal article" date="2019" name="Int. J. Syst. Evol. Microbiol.">
        <title>The Global Catalogue of Microorganisms (GCM) 10K type strain sequencing project: providing services to taxonomists for standard genome sequencing and annotation.</title>
        <authorList>
            <consortium name="The Broad Institute Genomics Platform"/>
            <consortium name="The Broad Institute Genome Sequencing Center for Infectious Disease"/>
            <person name="Wu L."/>
            <person name="Ma J."/>
        </authorList>
    </citation>
    <scope>NUCLEOTIDE SEQUENCE [LARGE SCALE GENOMIC DNA]</scope>
    <source>
        <strain evidence="2 3">JCM 15575</strain>
    </source>
</reference>
<sequence>MYPIPAPSAQGDGPGGHSYGAIIAPDGEDASARVDRVLRDIRFSGWIAPPADGVIVVVGDPGDGVVADDRRGIIEVAGQLAAVIRGPVLAVRVRGDRQLALVAWSSAEEVVRYCSDPSREPGADPEVLTDPIGAEGAGVLADLWHRPDAEEKLGELLEEELDPDSVNESERLGIVLRLLGLPTWIVSAGALPRAMPRGPAVSELTRLRAGATGIAGRSRDAALGPLRKRQQPPPVIEDPPTGMAPEPWMF</sequence>
<dbReference type="EMBL" id="BAAAPK010000001">
    <property type="protein sequence ID" value="GAA1675809.1"/>
    <property type="molecule type" value="Genomic_DNA"/>
</dbReference>
<name>A0ABN2GRW3_9MICO</name>
<evidence type="ECO:0000313" key="3">
    <source>
        <dbReference type="Proteomes" id="UP001500596"/>
    </source>
</evidence>